<organism evidence="2">
    <name type="scientific">viral metagenome</name>
    <dbReference type="NCBI Taxonomy" id="1070528"/>
    <lineage>
        <taxon>unclassified sequences</taxon>
        <taxon>metagenomes</taxon>
        <taxon>organismal metagenomes</taxon>
    </lineage>
</organism>
<evidence type="ECO:0000256" key="1">
    <source>
        <dbReference type="SAM" id="MobiDB-lite"/>
    </source>
</evidence>
<dbReference type="AlphaFoldDB" id="A0A6C0IQF8"/>
<sequence>MSEASTPKPVTKEAIKKKSNDECIELKNIKYQTMLINNNMDLSRKKETTNISNIEDFLMKEREYNKKQPWSKLGEGSKMKKLTDFISDYSVKNNLSEQDKKQLTRYLKRCMERKKLQRVRDVQYNIELGKIISIPGLLFIEKKQKFTLKNTDKKGSTLKSLAPKKRIRKKIRKKDKVKTKDNEEDKKNKNNK</sequence>
<reference evidence="2" key="1">
    <citation type="journal article" date="2020" name="Nature">
        <title>Giant virus diversity and host interactions through global metagenomics.</title>
        <authorList>
            <person name="Schulz F."/>
            <person name="Roux S."/>
            <person name="Paez-Espino D."/>
            <person name="Jungbluth S."/>
            <person name="Walsh D.A."/>
            <person name="Denef V.J."/>
            <person name="McMahon K.D."/>
            <person name="Konstantinidis K.T."/>
            <person name="Eloe-Fadrosh E.A."/>
            <person name="Kyrpides N.C."/>
            <person name="Woyke T."/>
        </authorList>
    </citation>
    <scope>NUCLEOTIDE SEQUENCE</scope>
    <source>
        <strain evidence="2">GVMAG-M-3300024261-37</strain>
    </source>
</reference>
<feature type="region of interest" description="Disordered" evidence="1">
    <location>
        <begin position="151"/>
        <end position="192"/>
    </location>
</feature>
<accession>A0A6C0IQF8</accession>
<name>A0A6C0IQF8_9ZZZZ</name>
<proteinExistence type="predicted"/>
<protein>
    <submittedName>
        <fullName evidence="2">Uncharacterized protein</fullName>
    </submittedName>
</protein>
<evidence type="ECO:0000313" key="2">
    <source>
        <dbReference type="EMBL" id="QHT94820.1"/>
    </source>
</evidence>
<feature type="compositionally biased region" description="Basic residues" evidence="1">
    <location>
        <begin position="162"/>
        <end position="177"/>
    </location>
</feature>
<feature type="compositionally biased region" description="Basic and acidic residues" evidence="1">
    <location>
        <begin position="178"/>
        <end position="192"/>
    </location>
</feature>
<dbReference type="EMBL" id="MN740232">
    <property type="protein sequence ID" value="QHT94820.1"/>
    <property type="molecule type" value="Genomic_DNA"/>
</dbReference>